<protein>
    <submittedName>
        <fullName evidence="9">A24 family peptidase</fullName>
    </submittedName>
</protein>
<organism evidence="9">
    <name type="scientific">Caldiarchaeum subterraneum</name>
    <dbReference type="NCBI Taxonomy" id="311458"/>
    <lineage>
        <taxon>Archaea</taxon>
        <taxon>Nitrososphaerota</taxon>
        <taxon>Candidatus Caldarchaeales</taxon>
        <taxon>Candidatus Caldarchaeaceae</taxon>
        <taxon>Candidatus Caldarchaeum</taxon>
    </lineage>
</organism>
<evidence type="ECO:0000313" key="9">
    <source>
        <dbReference type="EMBL" id="HHM44663.1"/>
    </source>
</evidence>
<sequence>MEPWSTLITASTLLYSSYLDVRKREVDDYVWVVPAILGLLLNSLNIYSSGFDELLRYVFAVVVSGAVGYGLYYAGLYGGADGKALFTIGLVQPYVYVWPYLHGINALTVLTNGMLLSASLPLSFALYNLYMLLRGRKIFEGFEAESRLRKMAACFIGVRLSKSAGKVFWSPVEKTVNGVRRFEFKLAIDEIDRVEADDLWITPGIPLLVFFTAGYFINLVFGDLMGRVLYSLAR</sequence>
<dbReference type="Pfam" id="PF06847">
    <property type="entry name" value="Arc_PepC_II"/>
    <property type="match status" value="1"/>
</dbReference>
<feature type="transmembrane region" description="Helical" evidence="6">
    <location>
        <begin position="54"/>
        <end position="72"/>
    </location>
</feature>
<keyword evidence="3 6" id="KW-0812">Transmembrane</keyword>
<evidence type="ECO:0000256" key="3">
    <source>
        <dbReference type="ARBA" id="ARBA00022692"/>
    </source>
</evidence>
<evidence type="ECO:0000259" key="8">
    <source>
        <dbReference type="Pfam" id="PF06847"/>
    </source>
</evidence>
<feature type="domain" description="Prepilin type IV endopeptidase peptidase" evidence="7">
    <location>
        <begin position="8"/>
        <end position="113"/>
    </location>
</feature>
<evidence type="ECO:0000259" key="7">
    <source>
        <dbReference type="Pfam" id="PF01478"/>
    </source>
</evidence>
<dbReference type="GO" id="GO:0004190">
    <property type="term" value="F:aspartic-type endopeptidase activity"/>
    <property type="evidence" value="ECO:0007669"/>
    <property type="project" value="InterPro"/>
</dbReference>
<dbReference type="InterPro" id="IPR000045">
    <property type="entry name" value="Prepilin_IV_endopep_pep"/>
</dbReference>
<dbReference type="GO" id="GO:0005886">
    <property type="term" value="C:plasma membrane"/>
    <property type="evidence" value="ECO:0007669"/>
    <property type="project" value="UniProtKB-SubCell"/>
</dbReference>
<dbReference type="InterPro" id="IPR009655">
    <property type="entry name" value="Preflagellin_peptidase_C"/>
</dbReference>
<feature type="transmembrane region" description="Helical" evidence="6">
    <location>
        <begin position="29"/>
        <end position="47"/>
    </location>
</feature>
<feature type="transmembrane region" description="Helical" evidence="6">
    <location>
        <begin position="207"/>
        <end position="230"/>
    </location>
</feature>
<evidence type="ECO:0000256" key="4">
    <source>
        <dbReference type="ARBA" id="ARBA00022989"/>
    </source>
</evidence>
<evidence type="ECO:0000256" key="2">
    <source>
        <dbReference type="ARBA" id="ARBA00022475"/>
    </source>
</evidence>
<reference evidence="9" key="1">
    <citation type="journal article" date="2020" name="mSystems">
        <title>Genome- and Community-Level Interaction Insights into Carbon Utilization and Element Cycling Functions of Hydrothermarchaeota in Hydrothermal Sediment.</title>
        <authorList>
            <person name="Zhou Z."/>
            <person name="Liu Y."/>
            <person name="Xu W."/>
            <person name="Pan J."/>
            <person name="Luo Z.H."/>
            <person name="Li M."/>
        </authorList>
    </citation>
    <scope>NUCLEOTIDE SEQUENCE [LARGE SCALE GENOMIC DNA]</scope>
    <source>
        <strain evidence="9">SpSt-1074</strain>
    </source>
</reference>
<gene>
    <name evidence="9" type="ORF">ENM31_05150</name>
</gene>
<name>A0A7J3VUP5_CALS0</name>
<dbReference type="Gene3D" id="6.10.250.3240">
    <property type="match status" value="1"/>
</dbReference>
<proteinExistence type="predicted"/>
<feature type="domain" description="Preflagellin peptidase C-terminal" evidence="8">
    <location>
        <begin position="194"/>
        <end position="224"/>
    </location>
</feature>
<evidence type="ECO:0000256" key="5">
    <source>
        <dbReference type="ARBA" id="ARBA00023136"/>
    </source>
</evidence>
<dbReference type="Gene3D" id="1.20.120.1220">
    <property type="match status" value="1"/>
</dbReference>
<dbReference type="PANTHER" id="PTHR36506:SF1">
    <property type="entry name" value="PREFLAGELLIN PEPTIDASE"/>
    <property type="match status" value="1"/>
</dbReference>
<accession>A0A7J3VUP5</accession>
<keyword evidence="4 6" id="KW-1133">Transmembrane helix</keyword>
<dbReference type="AlphaFoldDB" id="A0A7J3VUP5"/>
<dbReference type="InterPro" id="IPR052218">
    <property type="entry name" value="Preflagellin_Peptidase"/>
</dbReference>
<comment type="caution">
    <text evidence="9">The sequence shown here is derived from an EMBL/GenBank/DDBJ whole genome shotgun (WGS) entry which is preliminary data.</text>
</comment>
<dbReference type="PANTHER" id="PTHR36506">
    <property type="entry name" value="PREFLAGELLIN PEPTIDASE"/>
    <property type="match status" value="1"/>
</dbReference>
<comment type="subcellular location">
    <subcellularLocation>
        <location evidence="1">Cell membrane</location>
        <topology evidence="1">Multi-pass membrane protein</topology>
    </subcellularLocation>
</comment>
<dbReference type="Pfam" id="PF01478">
    <property type="entry name" value="Peptidase_A24"/>
    <property type="match status" value="1"/>
</dbReference>
<feature type="transmembrane region" description="Helical" evidence="6">
    <location>
        <begin position="113"/>
        <end position="133"/>
    </location>
</feature>
<dbReference type="EMBL" id="DRXH01000178">
    <property type="protein sequence ID" value="HHM44663.1"/>
    <property type="molecule type" value="Genomic_DNA"/>
</dbReference>
<evidence type="ECO:0000256" key="1">
    <source>
        <dbReference type="ARBA" id="ARBA00004651"/>
    </source>
</evidence>
<keyword evidence="5 6" id="KW-0472">Membrane</keyword>
<keyword evidence="2" id="KW-1003">Cell membrane</keyword>
<evidence type="ECO:0000256" key="6">
    <source>
        <dbReference type="SAM" id="Phobius"/>
    </source>
</evidence>